<keyword evidence="7" id="KW-1185">Reference proteome</keyword>
<gene>
    <name evidence="6" type="ORF">C8046_16985</name>
</gene>
<keyword evidence="3 4" id="KW-0808">Transferase</keyword>
<dbReference type="CDD" id="cd00609">
    <property type="entry name" value="AAT_like"/>
    <property type="match status" value="1"/>
</dbReference>
<protein>
    <recommendedName>
        <fullName evidence="4">Aminotransferase</fullName>
        <ecNumber evidence="4">2.6.1.-</ecNumber>
    </recommendedName>
</protein>
<comment type="caution">
    <text evidence="6">The sequence shown here is derived from an EMBL/GenBank/DDBJ whole genome shotgun (WGS) entry which is preliminary data.</text>
</comment>
<dbReference type="PANTHER" id="PTHR42832:SF3">
    <property type="entry name" value="L-GLUTAMINE--4-(METHYLSULFANYL)-2-OXOBUTANOATE AMINOTRANSFERASE"/>
    <property type="match status" value="1"/>
</dbReference>
<dbReference type="NCBIfam" id="TIGR03539">
    <property type="entry name" value="DapC_actino"/>
    <property type="match status" value="1"/>
</dbReference>
<dbReference type="EMBL" id="PYHR01000002">
    <property type="protein sequence ID" value="PWD52088.1"/>
    <property type="molecule type" value="Genomic_DNA"/>
</dbReference>
<dbReference type="EC" id="2.6.1.-" evidence="4"/>
<dbReference type="Gene3D" id="3.40.640.10">
    <property type="entry name" value="Type I PLP-dependent aspartate aminotransferase-like (Major domain)"/>
    <property type="match status" value="1"/>
</dbReference>
<dbReference type="GO" id="GO:0008483">
    <property type="term" value="F:transaminase activity"/>
    <property type="evidence" value="ECO:0007669"/>
    <property type="project" value="UniProtKB-KW"/>
</dbReference>
<dbReference type="SUPFAM" id="SSF53383">
    <property type="entry name" value="PLP-dependent transferases"/>
    <property type="match status" value="1"/>
</dbReference>
<dbReference type="InterPro" id="IPR019880">
    <property type="entry name" value="OxyQ"/>
</dbReference>
<reference evidence="6 7" key="1">
    <citation type="submission" date="2018-03" db="EMBL/GenBank/DDBJ databases">
        <title>Genome assembly of novel Miniimonas species PCH200.</title>
        <authorList>
            <person name="Thakur V."/>
            <person name="Kumar V."/>
            <person name="Singh D."/>
        </authorList>
    </citation>
    <scope>NUCLEOTIDE SEQUENCE [LARGE SCALE GENOMIC DNA]</scope>
    <source>
        <strain evidence="6 7">PCH200</strain>
    </source>
</reference>
<comment type="similarity">
    <text evidence="4">Belongs to the class-I pyridoxal-phosphate-dependent aminotransferase family.</text>
</comment>
<dbReference type="PROSITE" id="PS00105">
    <property type="entry name" value="AA_TRANSFER_CLASS_1"/>
    <property type="match status" value="1"/>
</dbReference>
<evidence type="ECO:0000256" key="1">
    <source>
        <dbReference type="ARBA" id="ARBA00001933"/>
    </source>
</evidence>
<dbReference type="InterPro" id="IPR015424">
    <property type="entry name" value="PyrdxlP-dep_Trfase"/>
</dbReference>
<evidence type="ECO:0000256" key="2">
    <source>
        <dbReference type="ARBA" id="ARBA00022576"/>
    </source>
</evidence>
<evidence type="ECO:0000313" key="7">
    <source>
        <dbReference type="Proteomes" id="UP000245166"/>
    </source>
</evidence>
<dbReference type="Proteomes" id="UP000245166">
    <property type="component" value="Unassembled WGS sequence"/>
</dbReference>
<evidence type="ECO:0000256" key="4">
    <source>
        <dbReference type="RuleBase" id="RU000481"/>
    </source>
</evidence>
<proteinExistence type="inferred from homology"/>
<evidence type="ECO:0000256" key="3">
    <source>
        <dbReference type="ARBA" id="ARBA00022679"/>
    </source>
</evidence>
<dbReference type="InterPro" id="IPR004839">
    <property type="entry name" value="Aminotransferase_I/II_large"/>
</dbReference>
<dbReference type="InterPro" id="IPR015421">
    <property type="entry name" value="PyrdxlP-dep_Trfase_major"/>
</dbReference>
<sequence length="404" mass="42130">MGFHPLGVAYPWDAVAPLRGRALLHPDGLVDLSIGTPVDPTPDVVRRALADASDAHGYPMVAGTTQLRTAVADFFARRRGVPGLSPEAVLPTIGSKELVALLPSQLGLGPGDVVVVPTAAYPTYEVGARLAGAEVLASDDPAEWAGREEVALVWVNSPANPTGEVLGVDALAAVVAAAREVDAVVASDECYAQLPWTAPWTDAVADGGGVPCILDERVSGGDHTGLLAVYSLSKQSNLAGYRAAFAAGDAALVDQLLQQRRHLGMMLPWPVQQAMAAALADDAHVTEQVERYRARRETLLPALVAAGFEVDHSEAGLYLWVRPGDALRARLAVDGGDGEVVDAPETDDAPEAPCWPVMRLLAEHGILAGPGVFYGPAAAGHVRISLTATDERVAAAASRLAAWS</sequence>
<dbReference type="Pfam" id="PF00155">
    <property type="entry name" value="Aminotran_1_2"/>
    <property type="match status" value="1"/>
</dbReference>
<evidence type="ECO:0000259" key="5">
    <source>
        <dbReference type="Pfam" id="PF00155"/>
    </source>
</evidence>
<dbReference type="RefSeq" id="WP_109230471.1">
    <property type="nucleotide sequence ID" value="NZ_PYHR01000002.1"/>
</dbReference>
<evidence type="ECO:0000313" key="6">
    <source>
        <dbReference type="EMBL" id="PWD52088.1"/>
    </source>
</evidence>
<accession>A0A2U1ZYL8</accession>
<feature type="domain" description="Aminotransferase class I/classII large" evidence="5">
    <location>
        <begin position="29"/>
        <end position="400"/>
    </location>
</feature>
<dbReference type="InterPro" id="IPR050881">
    <property type="entry name" value="LL-DAP_aminotransferase"/>
</dbReference>
<dbReference type="AlphaFoldDB" id="A0A2U1ZYL8"/>
<dbReference type="PANTHER" id="PTHR42832">
    <property type="entry name" value="AMINO ACID AMINOTRANSFERASE"/>
    <property type="match status" value="1"/>
</dbReference>
<organism evidence="6 7">
    <name type="scientific">Serinibacter arcticus</name>
    <dbReference type="NCBI Taxonomy" id="1655435"/>
    <lineage>
        <taxon>Bacteria</taxon>
        <taxon>Bacillati</taxon>
        <taxon>Actinomycetota</taxon>
        <taxon>Actinomycetes</taxon>
        <taxon>Micrococcales</taxon>
        <taxon>Beutenbergiaceae</taxon>
        <taxon>Serinibacter</taxon>
    </lineage>
</organism>
<dbReference type="InterPro" id="IPR004838">
    <property type="entry name" value="NHTrfase_class1_PyrdxlP-BS"/>
</dbReference>
<keyword evidence="2 4" id="KW-0032">Aminotransferase</keyword>
<dbReference type="OrthoDB" id="9813612at2"/>
<dbReference type="GO" id="GO:0030170">
    <property type="term" value="F:pyridoxal phosphate binding"/>
    <property type="evidence" value="ECO:0007669"/>
    <property type="project" value="InterPro"/>
</dbReference>
<comment type="cofactor">
    <cofactor evidence="1 4">
        <name>pyridoxal 5'-phosphate</name>
        <dbReference type="ChEBI" id="CHEBI:597326"/>
    </cofactor>
</comment>
<name>A0A2U1ZYL8_9MICO</name>